<name>A0A1X7SZ32_AMPQE</name>
<evidence type="ECO:0000313" key="1">
    <source>
        <dbReference type="EnsemblMetazoa" id="Aqu2.1.07190_001"/>
    </source>
</evidence>
<dbReference type="InParanoid" id="A0A1X7SZ32"/>
<sequence length="76" mass="8782">AMCGLILVHVLRCTDSLRQRFTQLMKEYPDYADAEGNSQHVKQFQCVPDFAVGFLDVREQVEKCQRNSDDKPIVIH</sequence>
<dbReference type="EnsemblMetazoa" id="Aqu2.1.07190_001">
    <property type="protein sequence ID" value="Aqu2.1.07190_001"/>
    <property type="gene ID" value="Aqu2.1.07190"/>
</dbReference>
<accession>A0A1X7SZ32</accession>
<reference evidence="1" key="1">
    <citation type="submission" date="2017-05" db="UniProtKB">
        <authorList>
            <consortium name="EnsemblMetazoa"/>
        </authorList>
    </citation>
    <scope>IDENTIFICATION</scope>
</reference>
<dbReference type="AlphaFoldDB" id="A0A1X7SZ32"/>
<organism evidence="1">
    <name type="scientific">Amphimedon queenslandica</name>
    <name type="common">Sponge</name>
    <dbReference type="NCBI Taxonomy" id="400682"/>
    <lineage>
        <taxon>Eukaryota</taxon>
        <taxon>Metazoa</taxon>
        <taxon>Porifera</taxon>
        <taxon>Demospongiae</taxon>
        <taxon>Heteroscleromorpha</taxon>
        <taxon>Haplosclerida</taxon>
        <taxon>Niphatidae</taxon>
        <taxon>Amphimedon</taxon>
    </lineage>
</organism>
<protein>
    <submittedName>
        <fullName evidence="1">Uncharacterized protein</fullName>
    </submittedName>
</protein>
<proteinExistence type="predicted"/>